<dbReference type="HOGENOM" id="CLU_065373_1_0_7"/>
<reference evidence="7" key="2">
    <citation type="submission" date="2011-03" db="EMBL/GenBank/DDBJ databases">
        <title>The complete genome of Hippea maritima DSM 10411.</title>
        <authorList>
            <consortium name="US DOE Joint Genome Institute (JGI-PGF)"/>
            <person name="Lucas S."/>
            <person name="Copeland A."/>
            <person name="Lapidus A."/>
            <person name="Bruce D."/>
            <person name="Goodwin L."/>
            <person name="Pitluck S."/>
            <person name="Peters L."/>
            <person name="Kyrpides N."/>
            <person name="Mavromatis K."/>
            <person name="Pagani I."/>
            <person name="Ivanova N."/>
            <person name="Mikhailova N."/>
            <person name="Lu M."/>
            <person name="Detter J.C."/>
            <person name="Tapia R."/>
            <person name="Han C."/>
            <person name="Land M."/>
            <person name="Hauser L."/>
            <person name="Markowitz V."/>
            <person name="Cheng J.-F."/>
            <person name="Hugenholtz P."/>
            <person name="Woyke T."/>
            <person name="Wu D."/>
            <person name="Spring S."/>
            <person name="Schroeder M."/>
            <person name="Brambilla E."/>
            <person name="Klenk H.-P."/>
            <person name="Eisen J.A."/>
        </authorList>
    </citation>
    <scope>NUCLEOTIDE SEQUENCE [LARGE SCALE GENOMIC DNA]</scope>
    <source>
        <strain evidence="7">ATCC 700847 / DSM 10411 / MH2</strain>
    </source>
</reference>
<dbReference type="InterPro" id="IPR008217">
    <property type="entry name" value="Ccc1_fam"/>
</dbReference>
<evidence type="ECO:0008006" key="8">
    <source>
        <dbReference type="Google" id="ProtNLM"/>
    </source>
</evidence>
<evidence type="ECO:0000256" key="2">
    <source>
        <dbReference type="ARBA" id="ARBA00022692"/>
    </source>
</evidence>
<dbReference type="CDD" id="cd02431">
    <property type="entry name" value="Ferritin_CCC1_C"/>
    <property type="match status" value="1"/>
</dbReference>
<dbReference type="CDD" id="cd01044">
    <property type="entry name" value="Ferritin_CCC1_N"/>
    <property type="match status" value="1"/>
</dbReference>
<accession>F2LVU1</accession>
<dbReference type="GO" id="GO:0012505">
    <property type="term" value="C:endomembrane system"/>
    <property type="evidence" value="ECO:0007669"/>
    <property type="project" value="UniProtKB-SubCell"/>
</dbReference>
<dbReference type="AlphaFoldDB" id="F2LVU1"/>
<dbReference type="KEGG" id="hmr:Hipma_0905"/>
<dbReference type="RefSeq" id="WP_013681916.1">
    <property type="nucleotide sequence ID" value="NC_015318.1"/>
</dbReference>
<name>F2LVU1_HIPMA</name>
<keyword evidence="3 5" id="KW-1133">Transmembrane helix</keyword>
<dbReference type="GO" id="GO:0005384">
    <property type="term" value="F:manganese ion transmembrane transporter activity"/>
    <property type="evidence" value="ECO:0007669"/>
    <property type="project" value="InterPro"/>
</dbReference>
<dbReference type="STRING" id="760142.Hipma_0905"/>
<feature type="transmembrane region" description="Helical" evidence="5">
    <location>
        <begin position="68"/>
        <end position="87"/>
    </location>
</feature>
<evidence type="ECO:0000313" key="7">
    <source>
        <dbReference type="Proteomes" id="UP000008139"/>
    </source>
</evidence>
<feature type="transmembrane region" description="Helical" evidence="5">
    <location>
        <begin position="168"/>
        <end position="190"/>
    </location>
</feature>
<dbReference type="Pfam" id="PF01988">
    <property type="entry name" value="VIT1"/>
    <property type="match status" value="1"/>
</dbReference>
<evidence type="ECO:0000256" key="5">
    <source>
        <dbReference type="SAM" id="Phobius"/>
    </source>
</evidence>
<evidence type="ECO:0000256" key="3">
    <source>
        <dbReference type="ARBA" id="ARBA00022989"/>
    </source>
</evidence>
<proteinExistence type="predicted"/>
<feature type="transmembrane region" description="Helical" evidence="5">
    <location>
        <begin position="264"/>
        <end position="282"/>
    </location>
</feature>
<dbReference type="GO" id="GO:0030026">
    <property type="term" value="P:intracellular manganese ion homeostasis"/>
    <property type="evidence" value="ECO:0007669"/>
    <property type="project" value="InterPro"/>
</dbReference>
<dbReference type="InterPro" id="IPR009078">
    <property type="entry name" value="Ferritin-like_SF"/>
</dbReference>
<evidence type="ECO:0000313" key="6">
    <source>
        <dbReference type="EMBL" id="AEA33875.1"/>
    </source>
</evidence>
<dbReference type="InterPro" id="IPR039376">
    <property type="entry name" value="Ferritin_CCC1_N"/>
</dbReference>
<dbReference type="OrthoDB" id="9781287at2"/>
<dbReference type="EMBL" id="CP002606">
    <property type="protein sequence ID" value="AEA33875.1"/>
    <property type="molecule type" value="Genomic_DNA"/>
</dbReference>
<evidence type="ECO:0000256" key="4">
    <source>
        <dbReference type="ARBA" id="ARBA00023136"/>
    </source>
</evidence>
<evidence type="ECO:0000256" key="1">
    <source>
        <dbReference type="ARBA" id="ARBA00004127"/>
    </source>
</evidence>
<feature type="transmembrane region" description="Helical" evidence="5">
    <location>
        <begin position="202"/>
        <end position="224"/>
    </location>
</feature>
<keyword evidence="2 5" id="KW-0812">Transmembrane</keyword>
<protein>
    <recommendedName>
        <fullName evidence="8">Rubrerythrin diiron-binding domain-containing protein</fullName>
    </recommendedName>
</protein>
<organism evidence="6 7">
    <name type="scientific">Hippea maritima (strain ATCC 700847 / DSM 10411 / MH2)</name>
    <dbReference type="NCBI Taxonomy" id="760142"/>
    <lineage>
        <taxon>Bacteria</taxon>
        <taxon>Pseudomonadati</taxon>
        <taxon>Campylobacterota</taxon>
        <taxon>Desulfurellia</taxon>
        <taxon>Desulfurellales</taxon>
        <taxon>Hippeaceae</taxon>
        <taxon>Hippea</taxon>
    </lineage>
</organism>
<gene>
    <name evidence="6" type="ordered locus">Hipma_0905</name>
</gene>
<dbReference type="Proteomes" id="UP000008139">
    <property type="component" value="Chromosome"/>
</dbReference>
<dbReference type="SUPFAM" id="SSF47240">
    <property type="entry name" value="Ferritin-like"/>
    <property type="match status" value="1"/>
</dbReference>
<comment type="subcellular location">
    <subcellularLocation>
        <location evidence="1">Endomembrane system</location>
        <topology evidence="1">Multi-pass membrane protein</topology>
    </subcellularLocation>
</comment>
<sequence length="290" mass="32698">MDNSIEISSKLLKFQKEEINGYAIYSALSKLKGVSQKNKKILSKIAEDELHHYNTWKKYTSKEVKPNSIVVIFFILMAKIFGVVFCVKMMESLEGDAQEGYKEVVNDIPEAKKVLEDEERHERLLVDMLKEERIEYISSMVLGISDAIVELTGALAGVSLALQNAKLIGIVGVVTGISASLSMGSSEYLSQKADKHNHPLKAALYTTAAYFFTVLMLVVPFFVFSSFYNALVLMFIDATVVILIFSFFMSVVKEIPFKKSFFEMFFISFTVSIISFVIGYFARKILNVEI</sequence>
<dbReference type="eggNOG" id="COG1814">
    <property type="taxonomic scope" value="Bacteria"/>
</dbReference>
<feature type="transmembrane region" description="Helical" evidence="5">
    <location>
        <begin position="230"/>
        <end position="252"/>
    </location>
</feature>
<keyword evidence="4 5" id="KW-0472">Membrane</keyword>
<keyword evidence="7" id="KW-1185">Reference proteome</keyword>
<reference evidence="6 7" key="1">
    <citation type="journal article" date="2011" name="Stand. Genomic Sci.">
        <title>Complete genome sequence of the thermophilic sulfur-reducer Hippea maritima type strain (MH(2)).</title>
        <authorList>
            <person name="Huntemann M."/>
            <person name="Lu M."/>
            <person name="Nolan M."/>
            <person name="Lapidus A."/>
            <person name="Lucas S."/>
            <person name="Hammon N."/>
            <person name="Deshpande S."/>
            <person name="Cheng J.F."/>
            <person name="Tapia R."/>
            <person name="Han C."/>
            <person name="Goodwin L."/>
            <person name="Pitluck S."/>
            <person name="Liolios K."/>
            <person name="Pagani I."/>
            <person name="Ivanova N."/>
            <person name="Ovchinikova G."/>
            <person name="Pati A."/>
            <person name="Chen A."/>
            <person name="Palaniappan K."/>
            <person name="Land M."/>
            <person name="Hauser L."/>
            <person name="Jeffries C.D."/>
            <person name="Detter J.C."/>
            <person name="Brambilla E.M."/>
            <person name="Rohde M."/>
            <person name="Spring S."/>
            <person name="Goker M."/>
            <person name="Woyke T."/>
            <person name="Bristow J."/>
            <person name="Eisen J.A."/>
            <person name="Markowitz V."/>
            <person name="Hugenholtz P."/>
            <person name="Kyrpides N.C."/>
            <person name="Klenk H.P."/>
            <person name="Mavromatis K."/>
        </authorList>
    </citation>
    <scope>NUCLEOTIDE SEQUENCE [LARGE SCALE GENOMIC DNA]</scope>
    <source>
        <strain evidence="7">ATCC 700847 / DSM 10411 / MH2</strain>
    </source>
</reference>
<dbReference type="InParanoid" id="F2LVU1"/>